<feature type="transmembrane region" description="Helical" evidence="2">
    <location>
        <begin position="1149"/>
        <end position="1168"/>
    </location>
</feature>
<dbReference type="AlphaFoldDB" id="A0A543J0E9"/>
<proteinExistence type="predicted"/>
<evidence type="ECO:0000256" key="1">
    <source>
        <dbReference type="SAM" id="MobiDB-lite"/>
    </source>
</evidence>
<feature type="compositionally biased region" description="Low complexity" evidence="1">
    <location>
        <begin position="430"/>
        <end position="439"/>
    </location>
</feature>
<feature type="compositionally biased region" description="Low complexity" evidence="1">
    <location>
        <begin position="848"/>
        <end position="861"/>
    </location>
</feature>
<evidence type="ECO:0000313" key="3">
    <source>
        <dbReference type="EMBL" id="TQM76290.1"/>
    </source>
</evidence>
<organism evidence="3 4">
    <name type="scientific">Thermopolyspora flexuosa</name>
    <dbReference type="NCBI Taxonomy" id="103836"/>
    <lineage>
        <taxon>Bacteria</taxon>
        <taxon>Bacillati</taxon>
        <taxon>Actinomycetota</taxon>
        <taxon>Actinomycetes</taxon>
        <taxon>Streptosporangiales</taxon>
        <taxon>Streptosporangiaceae</taxon>
        <taxon>Thermopolyspora</taxon>
    </lineage>
</organism>
<feature type="compositionally biased region" description="Low complexity" evidence="1">
    <location>
        <begin position="870"/>
        <end position="890"/>
    </location>
</feature>
<keyword evidence="2" id="KW-0812">Transmembrane</keyword>
<dbReference type="RefSeq" id="WP_142260195.1">
    <property type="nucleotide sequence ID" value="NZ_BMPV01000001.1"/>
</dbReference>
<keyword evidence="4" id="KW-1185">Reference proteome</keyword>
<name>A0A543J0E9_9ACTN</name>
<feature type="compositionally biased region" description="Low complexity" evidence="1">
    <location>
        <begin position="360"/>
        <end position="381"/>
    </location>
</feature>
<sequence length="1171" mass="117672">MNGRVDWLVFGRAQGAAMPGLRRSSLVDRAERERWERRLMPLAEPRRIPGVEPGPSVCRLVWDDRVAALHRAPAPDPEAGTVTYAYIGEGPVFEPRSVLATVDTWHHWIPAPGQGDEPIDATRIGGLSPILRDERTDEVRRGPHDALRRLAAEVLRAPDQGFSCRLPPGVEPGRLLWGLIDLLGEIVGDGTGRYWTFSTRENDDTRPGLPRFVFLDDWRHSGLQPGHFRLDLAAPPPGRDRYLDAADTLLETYRGGSAAGVRRLLRRIGIRHERHGEAERIAIVLKYAEVKGVRVAGPAPQATTVGDGDPTVERRVPAHRRQPYPFAPTPYAPGSADASAARDAQASGAAGGPRKENPESPQTAGTPAAAGGLAPSPSPGTVGHAGSPRAAGGAPIDAGVRFAGSAMPPPPAERRDAGIGPSRDREDRPSGVAASAAGPAPSPDAVERPGTSPAVGEPVAGAGMGFAGSAMPPSEAQAGGAETGLPEGPKDPSPTGTVGAGTGAAGSEVSSPVAAGWARPHPRMEHAPASAVAGPGVPPSPEIAGRDGATPEAVGSPVSGAPGSGESGVAFPVSPTESSGPRPAQAFANPPLSEVAGSGRGSAGAAVSPSPEERTDATAEVGDPPYGGSARTEVTALGSLGSPSSGTEASGAVAASAQDMGRPPSSGVTGAAVSAAGAAAPQWPRAVDPLGPGSEGPPSGPSEAAAGSAGAADPQSFDAETSGAGAGSAHGSESVAASGPADAGAGTAGSEASPSPMAGKPVGSPSAVPDSTAGAEADVPSPRTVERPGPVPVVGDVLQIEEPDAGAVSTARSAESPLPGPETGGAGTGPSHGAERVVASGPADSGTAASGPEESPSSGAGERTDSPPRGEGSPAGAGVSASGSAGSPSPEAEEPADSPSAVEDSAEGAGASEAGAVPSPSDEVAEEAVSTPVAESSPGEAGDAEGSTAETAPLPPVGPEGEASGGEGAAETRPLPPVPERQPHENVPFLVQKLRTAEIPEDVRRGVEGLARVVEGDGKARAQLRDILIGNGFFRERLETVLTPDELDRALRDLVACAFADGDERSLRKAVELAGRKDTTHGMRVALLEAVAAHGGAEIWLSHYGPTELSATVPRPRREVAEPVAGAGRSAGSPHPIRLAPNRFHEFKVPALVVFGIFLLGTAVILLFSRL</sequence>
<feature type="region of interest" description="Disordered" evidence="1">
    <location>
        <begin position="298"/>
        <end position="986"/>
    </location>
</feature>
<accession>A0A543J0E9</accession>
<comment type="caution">
    <text evidence="3">The sequence shown here is derived from an EMBL/GenBank/DDBJ whole genome shotgun (WGS) entry which is preliminary data.</text>
</comment>
<feature type="compositionally biased region" description="Low complexity" evidence="1">
    <location>
        <begin position="897"/>
        <end position="921"/>
    </location>
</feature>
<protein>
    <submittedName>
        <fullName evidence="3">Uncharacterized protein</fullName>
    </submittedName>
</protein>
<keyword evidence="2" id="KW-1133">Transmembrane helix</keyword>
<evidence type="ECO:0000256" key="2">
    <source>
        <dbReference type="SAM" id="Phobius"/>
    </source>
</evidence>
<gene>
    <name evidence="3" type="ORF">FHX40_3023</name>
</gene>
<feature type="compositionally biased region" description="Low complexity" evidence="1">
    <location>
        <begin position="701"/>
        <end position="712"/>
    </location>
</feature>
<feature type="compositionally biased region" description="Basic and acidic residues" evidence="1">
    <location>
        <begin position="412"/>
        <end position="429"/>
    </location>
</feature>
<keyword evidence="2" id="KW-0472">Membrane</keyword>
<dbReference type="Proteomes" id="UP000319213">
    <property type="component" value="Unassembled WGS sequence"/>
</dbReference>
<dbReference type="EMBL" id="VFPQ01000001">
    <property type="protein sequence ID" value="TQM76290.1"/>
    <property type="molecule type" value="Genomic_DNA"/>
</dbReference>
<feature type="compositionally biased region" description="Low complexity" evidence="1">
    <location>
        <begin position="664"/>
        <end position="687"/>
    </location>
</feature>
<evidence type="ECO:0000313" key="4">
    <source>
        <dbReference type="Proteomes" id="UP000319213"/>
    </source>
</evidence>
<feature type="compositionally biased region" description="Low complexity" evidence="1">
    <location>
        <begin position="727"/>
        <end position="739"/>
    </location>
</feature>
<dbReference type="OrthoDB" id="3517826at2"/>
<feature type="compositionally biased region" description="Low complexity" evidence="1">
    <location>
        <begin position="332"/>
        <end position="348"/>
    </location>
</feature>
<reference evidence="3 4" key="1">
    <citation type="submission" date="2019-06" db="EMBL/GenBank/DDBJ databases">
        <title>Sequencing the genomes of 1000 actinobacteria strains.</title>
        <authorList>
            <person name="Klenk H.-P."/>
        </authorList>
    </citation>
    <scope>NUCLEOTIDE SEQUENCE [LARGE SCALE GENOMIC DNA]</scope>
    <source>
        <strain evidence="3 4">DSM 43186</strain>
    </source>
</reference>